<dbReference type="PANTHER" id="PTHR23403">
    <property type="entry name" value="TREHALASE"/>
    <property type="match status" value="1"/>
</dbReference>
<dbReference type="EMBL" id="JBICBT010000458">
    <property type="protein sequence ID" value="KAL3113061.1"/>
    <property type="molecule type" value="Genomic_DNA"/>
</dbReference>
<keyword evidence="4 6" id="KW-0378">Hydrolase</keyword>
<dbReference type="PRINTS" id="PR00744">
    <property type="entry name" value="GLHYDRLASE37"/>
</dbReference>
<dbReference type="GO" id="GO:0004555">
    <property type="term" value="F:alpha,alpha-trehalase activity"/>
    <property type="evidence" value="ECO:0007669"/>
    <property type="project" value="UniProtKB-EC"/>
</dbReference>
<evidence type="ECO:0000256" key="6">
    <source>
        <dbReference type="RuleBase" id="RU361180"/>
    </source>
</evidence>
<evidence type="ECO:0000256" key="2">
    <source>
        <dbReference type="ARBA" id="ARBA00012757"/>
    </source>
</evidence>
<evidence type="ECO:0000313" key="9">
    <source>
        <dbReference type="Proteomes" id="UP001620626"/>
    </source>
</evidence>
<name>A0ABD2LCX6_9BILA</name>
<keyword evidence="7" id="KW-0732">Signal</keyword>
<feature type="signal peptide" evidence="7">
    <location>
        <begin position="1"/>
        <end position="25"/>
    </location>
</feature>
<dbReference type="InterPro" id="IPR008928">
    <property type="entry name" value="6-hairpin_glycosidase_sf"/>
</dbReference>
<evidence type="ECO:0000256" key="3">
    <source>
        <dbReference type="ARBA" id="ARBA00019905"/>
    </source>
</evidence>
<dbReference type="InterPro" id="IPR001661">
    <property type="entry name" value="Glyco_hydro_37"/>
</dbReference>
<dbReference type="PROSITE" id="PS00928">
    <property type="entry name" value="TREHALASE_2"/>
    <property type="match status" value="1"/>
</dbReference>
<comment type="catalytic activity">
    <reaction evidence="6">
        <text>alpha,alpha-trehalose + H2O = alpha-D-glucose + beta-D-glucose</text>
        <dbReference type="Rhea" id="RHEA:32675"/>
        <dbReference type="ChEBI" id="CHEBI:15377"/>
        <dbReference type="ChEBI" id="CHEBI:15903"/>
        <dbReference type="ChEBI" id="CHEBI:16551"/>
        <dbReference type="ChEBI" id="CHEBI:17925"/>
        <dbReference type="EC" id="3.2.1.28"/>
    </reaction>
</comment>
<dbReference type="PANTHER" id="PTHR23403:SF3">
    <property type="entry name" value="TREHALASE"/>
    <property type="match status" value="1"/>
</dbReference>
<organism evidence="8 9">
    <name type="scientific">Heterodera trifolii</name>
    <dbReference type="NCBI Taxonomy" id="157864"/>
    <lineage>
        <taxon>Eukaryota</taxon>
        <taxon>Metazoa</taxon>
        <taxon>Ecdysozoa</taxon>
        <taxon>Nematoda</taxon>
        <taxon>Chromadorea</taxon>
        <taxon>Rhabditida</taxon>
        <taxon>Tylenchina</taxon>
        <taxon>Tylenchomorpha</taxon>
        <taxon>Tylenchoidea</taxon>
        <taxon>Heteroderidae</taxon>
        <taxon>Heteroderinae</taxon>
        <taxon>Heterodera</taxon>
    </lineage>
</organism>
<keyword evidence="9" id="KW-1185">Reference proteome</keyword>
<keyword evidence="5 6" id="KW-0326">Glycosidase</keyword>
<comment type="similarity">
    <text evidence="1 6">Belongs to the glycosyl hydrolase 37 family.</text>
</comment>
<dbReference type="InterPro" id="IPR018232">
    <property type="entry name" value="Glyco_hydro_37_CS"/>
</dbReference>
<evidence type="ECO:0000313" key="8">
    <source>
        <dbReference type="EMBL" id="KAL3113061.1"/>
    </source>
</evidence>
<reference evidence="8 9" key="1">
    <citation type="submission" date="2024-10" db="EMBL/GenBank/DDBJ databases">
        <authorList>
            <person name="Kim D."/>
        </authorList>
    </citation>
    <scope>NUCLEOTIDE SEQUENCE [LARGE SCALE GENOMIC DNA]</scope>
    <source>
        <strain evidence="8">BH-2024</strain>
    </source>
</reference>
<evidence type="ECO:0000256" key="4">
    <source>
        <dbReference type="ARBA" id="ARBA00022801"/>
    </source>
</evidence>
<dbReference type="EC" id="3.2.1.28" evidence="2 6"/>
<dbReference type="Gene3D" id="1.50.10.10">
    <property type="match status" value="1"/>
</dbReference>
<dbReference type="AlphaFoldDB" id="A0ABD2LCX6"/>
<feature type="chain" id="PRO_5044896159" description="Trehalase" evidence="7">
    <location>
        <begin position="26"/>
        <end position="650"/>
    </location>
</feature>
<protein>
    <recommendedName>
        <fullName evidence="3 6">Trehalase</fullName>
        <ecNumber evidence="2 6">3.2.1.28</ecNumber>
    </recommendedName>
    <alternativeName>
        <fullName evidence="6">Alpha-trehalose glucohydrolase</fullName>
    </alternativeName>
</protein>
<accession>A0ABD2LCX6</accession>
<sequence>MSAFRALLLLLILLLLFLFQPFSLSLSPFAASADDPSVRFEQFVSRQHFPSTASPPPFPAASPSSAHFFHANCSVSICDGPLAPIFCSGFLISTAWYFGVQGQCPGPKLLHEPAIVMVNFKRIIRNNSVKRGDFLQFCEENFANSPYLKPANLTDWHPNPQNFKKIYSNKMRTLALALHEIWPLLSREFIDEVHQNQDRFPVVHVPNRFLVPGGLFKLYFYWDTYWILKGLYFSNLIETARGMLENFAHLLRFRGFIPNSGNVQLSRRSQPPLFTQMIADYYEVTKNKSFLAEYLPMAENELAWWKANRTVEVQRNGEKYLLFRYNAITDCPRPENFLEDYQLGMQSDDATFFWSSTASACESGLDFSSRWYKWGTESNAMRRTAIATSEVLPVDLNVFMALNYQTLAKLYDEELKEHGKAWKNKVMAEAITAHIDRTFWDDEEGVWFDLDLMKKKLRKKFYPSNIYPMLLKNDGKGTGEKCQKVVEYLKRSGAIGFKGGVPSSLERNSNEQWDFPNGWAPQQHLVVLSLLKCQNVSGEAAGIARKIAEAFLTTTYNGLFTRKEAKPSQIWEKYDVRFDNGQPGFGGEYPAQSGFGWTNGVIFEFIRMFYTKAEDKWREEGETNAGDALMALESIATALQTFGRETFDFA</sequence>
<gene>
    <name evidence="8" type="ORF">niasHT_013526</name>
</gene>
<dbReference type="Pfam" id="PF01204">
    <property type="entry name" value="Trehalase"/>
    <property type="match status" value="1"/>
</dbReference>
<evidence type="ECO:0000256" key="5">
    <source>
        <dbReference type="ARBA" id="ARBA00023295"/>
    </source>
</evidence>
<comment type="caution">
    <text evidence="8">The sequence shown here is derived from an EMBL/GenBank/DDBJ whole genome shotgun (WGS) entry which is preliminary data.</text>
</comment>
<dbReference type="SUPFAM" id="SSF48208">
    <property type="entry name" value="Six-hairpin glycosidases"/>
    <property type="match status" value="1"/>
</dbReference>
<dbReference type="Proteomes" id="UP001620626">
    <property type="component" value="Unassembled WGS sequence"/>
</dbReference>
<evidence type="ECO:0000256" key="1">
    <source>
        <dbReference type="ARBA" id="ARBA00005615"/>
    </source>
</evidence>
<proteinExistence type="inferred from homology"/>
<evidence type="ECO:0000256" key="7">
    <source>
        <dbReference type="SAM" id="SignalP"/>
    </source>
</evidence>
<dbReference type="InterPro" id="IPR012341">
    <property type="entry name" value="6hp_glycosidase-like_sf"/>
</dbReference>